<dbReference type="Gene3D" id="2.40.10.10">
    <property type="entry name" value="Trypsin-like serine proteases"/>
    <property type="match status" value="1"/>
</dbReference>
<dbReference type="PANTHER" id="PTHR24260">
    <property type="match status" value="1"/>
</dbReference>
<dbReference type="InterPro" id="IPR001314">
    <property type="entry name" value="Peptidase_S1A"/>
</dbReference>
<gene>
    <name evidence="2" type="ORF">HNQ40_000084</name>
</gene>
<dbReference type="InterPro" id="IPR051333">
    <property type="entry name" value="CLIP_Serine_Protease"/>
</dbReference>
<reference evidence="2 3" key="1">
    <citation type="submission" date="2020-08" db="EMBL/GenBank/DDBJ databases">
        <title>Genomic Encyclopedia of Type Strains, Phase IV (KMG-IV): sequencing the most valuable type-strain genomes for metagenomic binning, comparative biology and taxonomic classification.</title>
        <authorList>
            <person name="Goeker M."/>
        </authorList>
    </citation>
    <scope>NUCLEOTIDE SEQUENCE [LARGE SCALE GENOMIC DNA]</scope>
    <source>
        <strain evidence="2 3">DSM 103725</strain>
    </source>
</reference>
<evidence type="ECO:0000259" key="1">
    <source>
        <dbReference type="PROSITE" id="PS50240"/>
    </source>
</evidence>
<dbReference type="PROSITE" id="PS50240">
    <property type="entry name" value="TRYPSIN_DOM"/>
    <property type="match status" value="1"/>
</dbReference>
<comment type="caution">
    <text evidence="2">The sequence shown here is derived from an EMBL/GenBank/DDBJ whole genome shotgun (WGS) entry which is preliminary data.</text>
</comment>
<evidence type="ECO:0000313" key="2">
    <source>
        <dbReference type="EMBL" id="MBB6428278.1"/>
    </source>
</evidence>
<dbReference type="SMART" id="SM00020">
    <property type="entry name" value="Tryp_SPc"/>
    <property type="match status" value="1"/>
</dbReference>
<dbReference type="Pfam" id="PF00089">
    <property type="entry name" value="Trypsin"/>
    <property type="match status" value="1"/>
</dbReference>
<dbReference type="EMBL" id="JACHGY010000001">
    <property type="protein sequence ID" value="MBB6428278.1"/>
    <property type="molecule type" value="Genomic_DNA"/>
</dbReference>
<dbReference type="InterPro" id="IPR043504">
    <property type="entry name" value="Peptidase_S1_PA_chymotrypsin"/>
</dbReference>
<dbReference type="InterPro" id="IPR001254">
    <property type="entry name" value="Trypsin_dom"/>
</dbReference>
<organism evidence="2 3">
    <name type="scientific">Algisphaera agarilytica</name>
    <dbReference type="NCBI Taxonomy" id="1385975"/>
    <lineage>
        <taxon>Bacteria</taxon>
        <taxon>Pseudomonadati</taxon>
        <taxon>Planctomycetota</taxon>
        <taxon>Phycisphaerae</taxon>
        <taxon>Phycisphaerales</taxon>
        <taxon>Phycisphaeraceae</taxon>
        <taxon>Algisphaera</taxon>
    </lineage>
</organism>
<accession>A0A7X0H3A0</accession>
<protein>
    <recommendedName>
        <fullName evidence="1">Peptidase S1 domain-containing protein</fullName>
    </recommendedName>
</protein>
<sequence length="323" mass="34475">MDNRVDLFCILFSFVFLLLTVTSGSTVAGIVRHDTSDQYYRELAEQYPSVGRIWSGAEDGGSGQYSSGTLIGSRWVLTAAHTIVGSRNHFLIDGVIYDADRVVIHPDWSGSVFRGNDLALVHLDRPVVGVNPAVIDVSAQVLGEVTTFVGFGRTGHGLSGPTSNFGQKIAGHNTLDEVGSDFWFLLDDSLLMADFDYPYPLELALPANSAFGDTAIPTILAGDRRINRMGAADPLALEMLPTIGDSGGGVFAEINGDSVLIGTISMNLAWDGSNNSSYTDMVGVVRLSHAGDWITSYIPEPGAFSVLFLSGAIALARRPRSGI</sequence>
<dbReference type="Proteomes" id="UP000541810">
    <property type="component" value="Unassembled WGS sequence"/>
</dbReference>
<name>A0A7X0H3A0_9BACT</name>
<feature type="domain" description="Peptidase S1" evidence="1">
    <location>
        <begin position="21"/>
        <end position="299"/>
    </location>
</feature>
<dbReference type="GO" id="GO:0004252">
    <property type="term" value="F:serine-type endopeptidase activity"/>
    <property type="evidence" value="ECO:0007669"/>
    <property type="project" value="InterPro"/>
</dbReference>
<dbReference type="SUPFAM" id="SSF50494">
    <property type="entry name" value="Trypsin-like serine proteases"/>
    <property type="match status" value="1"/>
</dbReference>
<dbReference type="InterPro" id="IPR009003">
    <property type="entry name" value="Peptidase_S1_PA"/>
</dbReference>
<dbReference type="PANTHER" id="PTHR24260:SF136">
    <property type="entry name" value="GH08193P-RELATED"/>
    <property type="match status" value="1"/>
</dbReference>
<keyword evidence="3" id="KW-1185">Reference proteome</keyword>
<proteinExistence type="predicted"/>
<dbReference type="GO" id="GO:0006508">
    <property type="term" value="P:proteolysis"/>
    <property type="evidence" value="ECO:0007669"/>
    <property type="project" value="InterPro"/>
</dbReference>
<dbReference type="AlphaFoldDB" id="A0A7X0H3A0"/>
<evidence type="ECO:0000313" key="3">
    <source>
        <dbReference type="Proteomes" id="UP000541810"/>
    </source>
</evidence>
<dbReference type="PRINTS" id="PR00722">
    <property type="entry name" value="CHYMOTRYPSIN"/>
</dbReference>
<dbReference type="RefSeq" id="WP_184675271.1">
    <property type="nucleotide sequence ID" value="NZ_JACHGY010000001.1"/>
</dbReference>